<sequence>MESNAPAPEEIPQGSQAPPLSQEQPSGGAQAPQKGGRQRAPEPPVARSATQHRFCFWPFTNPMQLPMIGPSVVPKDFKQPCVHVNNRGRSAKPSRRKPVRDRSLIDAATTSAKISDALKNTTQLYAVQCLQDCSDDYDQSIDILKSVNFSVMNHYNYVALSVDVSGADILVSDCEDCFTERPGTLPSPITQENLSMLNIIRTILNIISLKECNKAESCLLF</sequence>
<evidence type="ECO:0000313" key="3">
    <source>
        <dbReference type="Proteomes" id="UP001293254"/>
    </source>
</evidence>
<dbReference type="Gene3D" id="1.20.140.40">
    <property type="entry name" value="Invertase/pectin methylesterase inhibitor family protein"/>
    <property type="match status" value="1"/>
</dbReference>
<comment type="caution">
    <text evidence="2">The sequence shown here is derived from an EMBL/GenBank/DDBJ whole genome shotgun (WGS) entry which is preliminary data.</text>
</comment>
<keyword evidence="3" id="KW-1185">Reference proteome</keyword>
<dbReference type="InterPro" id="IPR006501">
    <property type="entry name" value="Pectinesterase_inhib_dom"/>
</dbReference>
<dbReference type="GO" id="GO:0004857">
    <property type="term" value="F:enzyme inhibitor activity"/>
    <property type="evidence" value="ECO:0007669"/>
    <property type="project" value="InterPro"/>
</dbReference>
<protein>
    <recommendedName>
        <fullName evidence="4">Pectinesterase inhibitor domain-containing protein</fullName>
    </recommendedName>
</protein>
<reference evidence="2" key="1">
    <citation type="submission" date="2020-06" db="EMBL/GenBank/DDBJ databases">
        <authorList>
            <person name="Li T."/>
            <person name="Hu X."/>
            <person name="Zhang T."/>
            <person name="Song X."/>
            <person name="Zhang H."/>
            <person name="Dai N."/>
            <person name="Sheng W."/>
            <person name="Hou X."/>
            <person name="Wei L."/>
        </authorList>
    </citation>
    <scope>NUCLEOTIDE SEQUENCE</scope>
    <source>
        <strain evidence="2">3651</strain>
        <tissue evidence="2">Leaf</tissue>
    </source>
</reference>
<dbReference type="AlphaFoldDB" id="A0AAE1Y2S2"/>
<dbReference type="InterPro" id="IPR035513">
    <property type="entry name" value="Invertase/methylesterase_inhib"/>
</dbReference>
<dbReference type="EMBL" id="JACGWO010000007">
    <property type="protein sequence ID" value="KAK4422422.1"/>
    <property type="molecule type" value="Genomic_DNA"/>
</dbReference>
<organism evidence="2 3">
    <name type="scientific">Sesamum alatum</name>
    <dbReference type="NCBI Taxonomy" id="300844"/>
    <lineage>
        <taxon>Eukaryota</taxon>
        <taxon>Viridiplantae</taxon>
        <taxon>Streptophyta</taxon>
        <taxon>Embryophyta</taxon>
        <taxon>Tracheophyta</taxon>
        <taxon>Spermatophyta</taxon>
        <taxon>Magnoliopsida</taxon>
        <taxon>eudicotyledons</taxon>
        <taxon>Gunneridae</taxon>
        <taxon>Pentapetalae</taxon>
        <taxon>asterids</taxon>
        <taxon>lamiids</taxon>
        <taxon>Lamiales</taxon>
        <taxon>Pedaliaceae</taxon>
        <taxon>Sesamum</taxon>
    </lineage>
</organism>
<reference evidence="2" key="2">
    <citation type="journal article" date="2024" name="Plant">
        <title>Genomic evolution and insights into agronomic trait innovations of Sesamum species.</title>
        <authorList>
            <person name="Miao H."/>
            <person name="Wang L."/>
            <person name="Qu L."/>
            <person name="Liu H."/>
            <person name="Sun Y."/>
            <person name="Le M."/>
            <person name="Wang Q."/>
            <person name="Wei S."/>
            <person name="Zheng Y."/>
            <person name="Lin W."/>
            <person name="Duan Y."/>
            <person name="Cao H."/>
            <person name="Xiong S."/>
            <person name="Wang X."/>
            <person name="Wei L."/>
            <person name="Li C."/>
            <person name="Ma Q."/>
            <person name="Ju M."/>
            <person name="Zhao R."/>
            <person name="Li G."/>
            <person name="Mu C."/>
            <person name="Tian Q."/>
            <person name="Mei H."/>
            <person name="Zhang T."/>
            <person name="Gao T."/>
            <person name="Zhang H."/>
        </authorList>
    </citation>
    <scope>NUCLEOTIDE SEQUENCE</scope>
    <source>
        <strain evidence="2">3651</strain>
    </source>
</reference>
<evidence type="ECO:0008006" key="4">
    <source>
        <dbReference type="Google" id="ProtNLM"/>
    </source>
</evidence>
<dbReference type="CDD" id="cd14859">
    <property type="entry name" value="PMEI_like"/>
    <property type="match status" value="1"/>
</dbReference>
<dbReference type="Proteomes" id="UP001293254">
    <property type="component" value="Unassembled WGS sequence"/>
</dbReference>
<feature type="region of interest" description="Disordered" evidence="1">
    <location>
        <begin position="1"/>
        <end position="47"/>
    </location>
</feature>
<dbReference type="SUPFAM" id="SSF101148">
    <property type="entry name" value="Plant invertase/pectin methylesterase inhibitor"/>
    <property type="match status" value="1"/>
</dbReference>
<accession>A0AAE1Y2S2</accession>
<dbReference type="NCBIfam" id="TIGR01614">
    <property type="entry name" value="PME_inhib"/>
    <property type="match status" value="1"/>
</dbReference>
<name>A0AAE1Y2S2_9LAMI</name>
<gene>
    <name evidence="2" type="ORF">Salat_1824500</name>
</gene>
<evidence type="ECO:0000256" key="1">
    <source>
        <dbReference type="SAM" id="MobiDB-lite"/>
    </source>
</evidence>
<proteinExistence type="predicted"/>
<evidence type="ECO:0000313" key="2">
    <source>
        <dbReference type="EMBL" id="KAK4422422.1"/>
    </source>
</evidence>
<feature type="compositionally biased region" description="Polar residues" evidence="1">
    <location>
        <begin position="13"/>
        <end position="27"/>
    </location>
</feature>